<dbReference type="OrthoDB" id="308076at2157"/>
<dbReference type="InterPro" id="IPR055968">
    <property type="entry name" value="DUF7546"/>
</dbReference>
<feature type="transmembrane region" description="Helical" evidence="1">
    <location>
        <begin position="205"/>
        <end position="230"/>
    </location>
</feature>
<keyword evidence="1" id="KW-0472">Membrane</keyword>
<feature type="transmembrane region" description="Helical" evidence="1">
    <location>
        <begin position="50"/>
        <end position="67"/>
    </location>
</feature>
<gene>
    <name evidence="2" type="ORF">C2R22_03070</name>
</gene>
<name>A0A2I8VFS6_9EURY</name>
<reference evidence="2 3" key="1">
    <citation type="submission" date="2018-01" db="EMBL/GenBank/DDBJ databases">
        <title>Complete genome sequence of Salinigranum rubrum GX10T, an extremely halophilic archaeon isolated from a marine solar saltern.</title>
        <authorList>
            <person name="Han S."/>
        </authorList>
    </citation>
    <scope>NUCLEOTIDE SEQUENCE [LARGE SCALE GENOMIC DNA]</scope>
    <source>
        <strain evidence="2 3">GX10</strain>
    </source>
</reference>
<feature type="transmembrane region" description="Helical" evidence="1">
    <location>
        <begin position="79"/>
        <end position="100"/>
    </location>
</feature>
<organism evidence="2 3">
    <name type="scientific">Salinigranum rubrum</name>
    <dbReference type="NCBI Taxonomy" id="755307"/>
    <lineage>
        <taxon>Archaea</taxon>
        <taxon>Methanobacteriati</taxon>
        <taxon>Methanobacteriota</taxon>
        <taxon>Stenosarchaea group</taxon>
        <taxon>Halobacteria</taxon>
        <taxon>Halobacteriales</taxon>
        <taxon>Haloferacaceae</taxon>
        <taxon>Salinigranum</taxon>
    </lineage>
</organism>
<dbReference type="GeneID" id="35591037"/>
<protein>
    <submittedName>
        <fullName evidence="2">Uncharacterized protein</fullName>
    </submittedName>
</protein>
<dbReference type="RefSeq" id="WP_103424432.1">
    <property type="nucleotide sequence ID" value="NZ_CP026309.1"/>
</dbReference>
<keyword evidence="3" id="KW-1185">Reference proteome</keyword>
<keyword evidence="1" id="KW-1133">Transmembrane helix</keyword>
<evidence type="ECO:0000313" key="2">
    <source>
        <dbReference type="EMBL" id="AUV80761.1"/>
    </source>
</evidence>
<dbReference type="EMBL" id="CP026309">
    <property type="protein sequence ID" value="AUV80761.1"/>
    <property type="molecule type" value="Genomic_DNA"/>
</dbReference>
<dbReference type="Proteomes" id="UP000236584">
    <property type="component" value="Chromosome"/>
</dbReference>
<feature type="transmembrane region" description="Helical" evidence="1">
    <location>
        <begin position="20"/>
        <end position="38"/>
    </location>
</feature>
<evidence type="ECO:0000313" key="3">
    <source>
        <dbReference type="Proteomes" id="UP000236584"/>
    </source>
</evidence>
<keyword evidence="1" id="KW-0812">Transmembrane</keyword>
<dbReference type="AlphaFoldDB" id="A0A2I8VFS6"/>
<dbReference type="KEGG" id="srub:C2R22_03070"/>
<accession>A0A2I8VFS6</accession>
<feature type="transmembrane region" description="Helical" evidence="1">
    <location>
        <begin position="170"/>
        <end position="193"/>
    </location>
</feature>
<evidence type="ECO:0000256" key="1">
    <source>
        <dbReference type="SAM" id="Phobius"/>
    </source>
</evidence>
<sequence length="238" mass="24458">MRHQTRVSLESRWLQRPELWWLTLLVTVEAAGLVGYLLLSNTGVESVRYLLYPFVWINVGVVGVVHVTPRATSRRAQTVAGILAGLYFLVLAGLAGLVSVDLAGLLGTAGHHGHSHAHAHVHGLQVTMTVPGWGPRVGYAGAGFTVNLVPFRVIGYLALAYLVYAALCDLAGAAVSGVLGLGSCLSCTLPIAGSLSAGLVGGAGVVAALSALSVDLSTAVFVGSVLLLAFRPSIGGAS</sequence>
<proteinExistence type="predicted"/>
<dbReference type="Pfam" id="PF24412">
    <property type="entry name" value="DUF7546"/>
    <property type="match status" value="1"/>
</dbReference>
<feature type="transmembrane region" description="Helical" evidence="1">
    <location>
        <begin position="137"/>
        <end position="163"/>
    </location>
</feature>